<protein>
    <submittedName>
        <fullName evidence="2">Phage regulatory protein</fullName>
    </submittedName>
</protein>
<dbReference type="Pfam" id="PF03374">
    <property type="entry name" value="ANT"/>
    <property type="match status" value="1"/>
</dbReference>
<name>A0A6G4HNK8_CLOBO</name>
<dbReference type="GO" id="GO:0003677">
    <property type="term" value="F:DNA binding"/>
    <property type="evidence" value="ECO:0007669"/>
    <property type="project" value="InterPro"/>
</dbReference>
<dbReference type="RefSeq" id="WP_085296012.1">
    <property type="nucleotide sequence ID" value="NZ_MWJE01000002.1"/>
</dbReference>
<proteinExistence type="predicted"/>
<organism evidence="2">
    <name type="scientific">Clostridium botulinum</name>
    <dbReference type="NCBI Taxonomy" id="1491"/>
    <lineage>
        <taxon>Bacteria</taxon>
        <taxon>Bacillati</taxon>
        <taxon>Bacillota</taxon>
        <taxon>Clostridia</taxon>
        <taxon>Eubacteriales</taxon>
        <taxon>Clostridiaceae</taxon>
        <taxon>Clostridium</taxon>
    </lineage>
</organism>
<evidence type="ECO:0000313" key="2">
    <source>
        <dbReference type="EMBL" id="NFV14871.1"/>
    </source>
</evidence>
<dbReference type="EMBL" id="SXEU01000001">
    <property type="protein sequence ID" value="NFV14871.1"/>
    <property type="molecule type" value="Genomic_DNA"/>
</dbReference>
<dbReference type="AlphaFoldDB" id="A0A6G4HNK8"/>
<dbReference type="Pfam" id="PF09669">
    <property type="entry name" value="Phage_pRha"/>
    <property type="match status" value="1"/>
</dbReference>
<feature type="domain" description="Antirepressor protein C-terminal" evidence="1">
    <location>
        <begin position="150"/>
        <end position="259"/>
    </location>
</feature>
<dbReference type="InterPro" id="IPR014054">
    <property type="entry name" value="Phage_regulatory_Rha"/>
</dbReference>
<dbReference type="InterPro" id="IPR005039">
    <property type="entry name" value="Ant_C"/>
</dbReference>
<sequence>MGNDLQALSDKQVTINSIEVSKMTETEHSEILKKLEGTKRTDGSIKQVGIIPTMTKGKIPVSDYFIPSTYKDSSGKENKCYLFTKMGCEFIANKFTGEKGILFTAKYTKKFNQMEQQLQQPKDSYMIENPIERAKVWIKEQEEKQKLLEENEKNKPKVLFAEAVSVSHTSILIGDLAKLIKQNGVDIGAKRLFTWLRENGYLIKRKGTDYNMPTQYSMDLGLFEVKETSITHSDGHISISKTPKITGKGQIYFINKFMKNQAENEVACTK</sequence>
<gene>
    <name evidence="2" type="ORF">FDG29_01575</name>
</gene>
<accession>A0A6G4HNK8</accession>
<evidence type="ECO:0000259" key="1">
    <source>
        <dbReference type="Pfam" id="PF03374"/>
    </source>
</evidence>
<comment type="caution">
    <text evidence="2">The sequence shown here is derived from an EMBL/GenBank/DDBJ whole genome shotgun (WGS) entry which is preliminary data.</text>
</comment>
<reference evidence="2" key="1">
    <citation type="submission" date="2019-04" db="EMBL/GenBank/DDBJ databases">
        <title>Genome sequencing of Clostridium botulinum Groups I-IV and Clostridium butyricum.</title>
        <authorList>
            <person name="Brunt J."/>
            <person name="Van Vliet A.H.M."/>
            <person name="Stringer S.C."/>
            <person name="Carter A.T."/>
            <person name="Peck M.W."/>
        </authorList>
    </citation>
    <scope>NUCLEOTIDE SEQUENCE</scope>
    <source>
        <strain evidence="2">751/1</strain>
    </source>
</reference>